<gene>
    <name evidence="5" type="ORF">JT31_14695</name>
</gene>
<dbReference type="InterPro" id="IPR042070">
    <property type="entry name" value="PucR_C-HTH_sf"/>
</dbReference>
<accession>A0A089Q0M5</accession>
<name>A0A089Q0M5_9ENTR</name>
<protein>
    <submittedName>
        <fullName evidence="5">XRE family transcriptional regulator</fullName>
    </submittedName>
</protein>
<feature type="domain" description="CdaR GGDEF-like" evidence="4">
    <location>
        <begin position="145"/>
        <end position="261"/>
    </location>
</feature>
<keyword evidence="6" id="KW-1185">Reference proteome</keyword>
<dbReference type="PANTHER" id="PTHR33744">
    <property type="entry name" value="CARBOHYDRATE DIACID REGULATOR"/>
    <property type="match status" value="1"/>
</dbReference>
<dbReference type="KEGG" id="cnt:JT31_14695"/>
<dbReference type="Pfam" id="PF17853">
    <property type="entry name" value="GGDEF_2"/>
    <property type="match status" value="1"/>
</dbReference>
<dbReference type="InterPro" id="IPR051448">
    <property type="entry name" value="CdaR-like_regulators"/>
</dbReference>
<dbReference type="Gene3D" id="1.10.10.2840">
    <property type="entry name" value="PucR C-terminal helix-turn-helix domain"/>
    <property type="match status" value="1"/>
</dbReference>
<comment type="similarity">
    <text evidence="1">Belongs to the CdaR family.</text>
</comment>
<sequence length="375" mass="42312">MMTSCLREDTARQIVQRTMNIIDHSVNVMSEQGVIIASGDPRRLHQRHEGAVLALTENRTVIIDEASARRLKGVKPGINLPIVFRQQIVGVVGISGEPEKVQAYAELVKMAAELILEQAEMLEQNQWEKRYREQLAAQIISGQQSLAELRPMASGLGVDLELPRVALMIHFSSQQTLRQRELLERLSNYDSQVLVTPFGFEQIAMLLPLGGGRIEERQALLKKMLRKLHSQLLAHFDVTLSVGGLFDGNDALRRSWLSAVALHKMASRQKIGQSTLYYQDLLLPVLINGLAGSWQADEMGRAWRTLCEADPKGVLRRTLRCYFEQNCDLSQTTKLLHIHVNTLRYRLSKIESITALDINKLDSILQLFIGMQLSD</sequence>
<evidence type="ECO:0000259" key="2">
    <source>
        <dbReference type="Pfam" id="PF05651"/>
    </source>
</evidence>
<dbReference type="Pfam" id="PF05651">
    <property type="entry name" value="Diacid_rec"/>
    <property type="match status" value="1"/>
</dbReference>
<feature type="domain" description="PucR C-terminal helix-turn-helix" evidence="3">
    <location>
        <begin position="315"/>
        <end position="372"/>
    </location>
</feature>
<dbReference type="AlphaFoldDB" id="A0A089Q0M5"/>
<dbReference type="InterPro" id="IPR041522">
    <property type="entry name" value="CdaR_GGDEF"/>
</dbReference>
<proteinExistence type="inferred from homology"/>
<evidence type="ECO:0000259" key="3">
    <source>
        <dbReference type="Pfam" id="PF13556"/>
    </source>
</evidence>
<evidence type="ECO:0000313" key="5">
    <source>
        <dbReference type="EMBL" id="AIR05818.1"/>
    </source>
</evidence>
<evidence type="ECO:0000313" key="6">
    <source>
        <dbReference type="Proteomes" id="UP000029481"/>
    </source>
</evidence>
<dbReference type="Proteomes" id="UP000029481">
    <property type="component" value="Chromosome"/>
</dbReference>
<dbReference type="Pfam" id="PF13556">
    <property type="entry name" value="HTH_30"/>
    <property type="match status" value="1"/>
</dbReference>
<dbReference type="RefSeq" id="WP_038483137.1">
    <property type="nucleotide sequence ID" value="NZ_CP009451.1"/>
</dbReference>
<evidence type="ECO:0000256" key="1">
    <source>
        <dbReference type="ARBA" id="ARBA00006754"/>
    </source>
</evidence>
<dbReference type="EMBL" id="CP009451">
    <property type="protein sequence ID" value="AIR05818.1"/>
    <property type="molecule type" value="Genomic_DNA"/>
</dbReference>
<dbReference type="OrthoDB" id="9792148at2"/>
<dbReference type="InterPro" id="IPR008599">
    <property type="entry name" value="Diacid_rec"/>
</dbReference>
<dbReference type="PANTHER" id="PTHR33744:SF15">
    <property type="entry name" value="CARBOHYDRATE DIACID REGULATOR"/>
    <property type="match status" value="1"/>
</dbReference>
<evidence type="ECO:0000259" key="4">
    <source>
        <dbReference type="Pfam" id="PF17853"/>
    </source>
</evidence>
<feature type="domain" description="Putative sugar diacid recognition" evidence="2">
    <location>
        <begin position="6"/>
        <end position="138"/>
    </location>
</feature>
<organism evidence="5 6">
    <name type="scientific">Cedecea neteri</name>
    <dbReference type="NCBI Taxonomy" id="158822"/>
    <lineage>
        <taxon>Bacteria</taxon>
        <taxon>Pseudomonadati</taxon>
        <taxon>Pseudomonadota</taxon>
        <taxon>Gammaproteobacteria</taxon>
        <taxon>Enterobacterales</taxon>
        <taxon>Enterobacteriaceae</taxon>
        <taxon>Cedecea</taxon>
    </lineage>
</organism>
<reference evidence="5 6" key="1">
    <citation type="submission" date="2014-09" db="EMBL/GenBank/DDBJ databases">
        <title>Cedecea neteri SSMD04 Genome Sequencing.</title>
        <authorList>
            <person name="Tan J.-Y."/>
        </authorList>
    </citation>
    <scope>NUCLEOTIDE SEQUENCE [LARGE SCALE GENOMIC DNA]</scope>
    <source>
        <strain evidence="5 6">SSMD04</strain>
    </source>
</reference>
<dbReference type="InterPro" id="IPR025736">
    <property type="entry name" value="PucR_C-HTH_dom"/>
</dbReference>